<evidence type="ECO:0000313" key="5">
    <source>
        <dbReference type="Proteomes" id="UP001501578"/>
    </source>
</evidence>
<dbReference type="InterPro" id="IPR000073">
    <property type="entry name" value="AB_hydrolase_1"/>
</dbReference>
<sequence>MMASLFTMTSGADASGTPEEPSTGPARFDSAFTHGMVPVDGGSLHYVKGGSGPVVVLLHGWPQTWKMWRPVMPALAREFTVVAIDLPGLGDSAILPGGYDKVTIAQRIRQAVKRLGFTGPVGIMGHDLGALIAYSYARDFPADVSRIAPIEGPLAGFGLEDLFSESWHFRFNMSPKPIPEQVLDNGDVRWQLGQIFDFAYKKDAIDREAFFAAYANPARRSAGYEYYRAFPADAANNQANASRRLKMPVAGVGGQQSFGPGVAVSFGKVADDVRTVIVPESGHFAPEENPKYTVECATLFFGPANGTPSRPDLAGCAP</sequence>
<dbReference type="InterPro" id="IPR029058">
    <property type="entry name" value="AB_hydrolase_fold"/>
</dbReference>
<dbReference type="Pfam" id="PF00561">
    <property type="entry name" value="Abhydrolase_1"/>
    <property type="match status" value="1"/>
</dbReference>
<dbReference type="GO" id="GO:0016787">
    <property type="term" value="F:hydrolase activity"/>
    <property type="evidence" value="ECO:0007669"/>
    <property type="project" value="UniProtKB-KW"/>
</dbReference>
<keyword evidence="1 4" id="KW-0378">Hydrolase</keyword>
<dbReference type="SUPFAM" id="SSF53474">
    <property type="entry name" value="alpha/beta-Hydrolases"/>
    <property type="match status" value="1"/>
</dbReference>
<evidence type="ECO:0000259" key="3">
    <source>
        <dbReference type="Pfam" id="PF00561"/>
    </source>
</evidence>
<dbReference type="PANTHER" id="PTHR43329">
    <property type="entry name" value="EPOXIDE HYDROLASE"/>
    <property type="match status" value="1"/>
</dbReference>
<reference evidence="5" key="1">
    <citation type="journal article" date="2019" name="Int. J. Syst. Evol. Microbiol.">
        <title>The Global Catalogue of Microorganisms (GCM) 10K type strain sequencing project: providing services to taxonomists for standard genome sequencing and annotation.</title>
        <authorList>
            <consortium name="The Broad Institute Genomics Platform"/>
            <consortium name="The Broad Institute Genome Sequencing Center for Infectious Disease"/>
            <person name="Wu L."/>
            <person name="Ma J."/>
        </authorList>
    </citation>
    <scope>NUCLEOTIDE SEQUENCE [LARGE SCALE GENOMIC DNA]</scope>
    <source>
        <strain evidence="5">JCM 11136</strain>
    </source>
</reference>
<dbReference type="Proteomes" id="UP001501578">
    <property type="component" value="Unassembled WGS sequence"/>
</dbReference>
<protein>
    <submittedName>
        <fullName evidence="4">Alpha/beta hydrolase</fullName>
    </submittedName>
</protein>
<evidence type="ECO:0000256" key="1">
    <source>
        <dbReference type="ARBA" id="ARBA00022801"/>
    </source>
</evidence>
<keyword evidence="5" id="KW-1185">Reference proteome</keyword>
<name>A0ABP4BAN3_9ACTN</name>
<feature type="domain" description="AB hydrolase-1" evidence="3">
    <location>
        <begin position="53"/>
        <end position="290"/>
    </location>
</feature>
<dbReference type="InterPro" id="IPR000639">
    <property type="entry name" value="Epox_hydrolase-like"/>
</dbReference>
<accession>A0ABP4BAN3</accession>
<evidence type="ECO:0000313" key="4">
    <source>
        <dbReference type="EMBL" id="GAA0948418.1"/>
    </source>
</evidence>
<dbReference type="PRINTS" id="PR00412">
    <property type="entry name" value="EPOXHYDRLASE"/>
</dbReference>
<gene>
    <name evidence="4" type="ORF">GCM10009560_65770</name>
</gene>
<dbReference type="EMBL" id="BAAAHQ010000042">
    <property type="protein sequence ID" value="GAA0948418.1"/>
    <property type="molecule type" value="Genomic_DNA"/>
</dbReference>
<organism evidence="4 5">
    <name type="scientific">Nonomuraea longicatena</name>
    <dbReference type="NCBI Taxonomy" id="83682"/>
    <lineage>
        <taxon>Bacteria</taxon>
        <taxon>Bacillati</taxon>
        <taxon>Actinomycetota</taxon>
        <taxon>Actinomycetes</taxon>
        <taxon>Streptosporangiales</taxon>
        <taxon>Streptosporangiaceae</taxon>
        <taxon>Nonomuraea</taxon>
    </lineage>
</organism>
<comment type="caution">
    <text evidence="4">The sequence shown here is derived from an EMBL/GenBank/DDBJ whole genome shotgun (WGS) entry which is preliminary data.</text>
</comment>
<feature type="compositionally biased region" description="Polar residues" evidence="2">
    <location>
        <begin position="1"/>
        <end position="12"/>
    </location>
</feature>
<feature type="region of interest" description="Disordered" evidence="2">
    <location>
        <begin position="1"/>
        <end position="29"/>
    </location>
</feature>
<proteinExistence type="predicted"/>
<evidence type="ECO:0000256" key="2">
    <source>
        <dbReference type="SAM" id="MobiDB-lite"/>
    </source>
</evidence>
<dbReference type="Gene3D" id="3.40.50.1820">
    <property type="entry name" value="alpha/beta hydrolase"/>
    <property type="match status" value="1"/>
</dbReference>